<feature type="chain" id="PRO_5046269481" evidence="1">
    <location>
        <begin position="22"/>
        <end position="151"/>
    </location>
</feature>
<dbReference type="RefSeq" id="WP_236115365.1">
    <property type="nucleotide sequence ID" value="NZ_JAKGTI010000003.1"/>
</dbReference>
<keyword evidence="3" id="KW-1185">Reference proteome</keyword>
<proteinExistence type="predicted"/>
<evidence type="ECO:0000313" key="2">
    <source>
        <dbReference type="EMBL" id="MCF4099684.1"/>
    </source>
</evidence>
<evidence type="ECO:0000313" key="3">
    <source>
        <dbReference type="Proteomes" id="UP001201217"/>
    </source>
</evidence>
<feature type="signal peptide" evidence="1">
    <location>
        <begin position="1"/>
        <end position="21"/>
    </location>
</feature>
<sequence>MKRVLALVVMAGLAWPTSGMAMDKSGVPEVSMFKTMLEASKSNWVAFREYDGKQWIYFSNILTARCRLKEIRYSVNSDALDERFEMVRCIPDMPFALPSDAPWDATLINLPPQTAKTLSVQLVFEDDSETEVMTYRPCDGVGDMTCAKVVQ</sequence>
<keyword evidence="1" id="KW-0732">Signal</keyword>
<gene>
    <name evidence="2" type="ORF">L1I42_14410</name>
</gene>
<dbReference type="EMBL" id="JAKGTI010000003">
    <property type="protein sequence ID" value="MCF4099684.1"/>
    <property type="molecule type" value="Genomic_DNA"/>
</dbReference>
<reference evidence="2 3" key="1">
    <citation type="submission" date="2022-01" db="EMBL/GenBank/DDBJ databases">
        <title>Maritalea mediterranea sp. nov., isolated from marine plastic residues from the Malva-rosa beach (Valencia, Spain).</title>
        <authorList>
            <person name="Vidal-Verdu A."/>
            <person name="Molina-Menor E."/>
            <person name="Pascual J."/>
            <person name="Pereto J."/>
            <person name="Porcar M."/>
        </authorList>
    </citation>
    <scope>NUCLEOTIDE SEQUENCE [LARGE SCALE GENOMIC DNA]</scope>
    <source>
        <strain evidence="2 3">P4.10X</strain>
    </source>
</reference>
<name>A0ABS9EBZ4_9HYPH</name>
<evidence type="ECO:0000256" key="1">
    <source>
        <dbReference type="SAM" id="SignalP"/>
    </source>
</evidence>
<dbReference type="Proteomes" id="UP001201217">
    <property type="component" value="Unassembled WGS sequence"/>
</dbReference>
<organism evidence="2 3">
    <name type="scientific">Maritalea mediterranea</name>
    <dbReference type="NCBI Taxonomy" id="2909667"/>
    <lineage>
        <taxon>Bacteria</taxon>
        <taxon>Pseudomonadati</taxon>
        <taxon>Pseudomonadota</taxon>
        <taxon>Alphaproteobacteria</taxon>
        <taxon>Hyphomicrobiales</taxon>
        <taxon>Devosiaceae</taxon>
        <taxon>Maritalea</taxon>
    </lineage>
</organism>
<accession>A0ABS9EBZ4</accession>
<comment type="caution">
    <text evidence="2">The sequence shown here is derived from an EMBL/GenBank/DDBJ whole genome shotgun (WGS) entry which is preliminary data.</text>
</comment>
<protein>
    <submittedName>
        <fullName evidence="2">Uncharacterized protein</fullName>
    </submittedName>
</protein>